<feature type="transmembrane region" description="Helical" evidence="5">
    <location>
        <begin position="236"/>
        <end position="256"/>
    </location>
</feature>
<feature type="transmembrane region" description="Helical" evidence="5">
    <location>
        <begin position="58"/>
        <end position="77"/>
    </location>
</feature>
<evidence type="ECO:0000256" key="5">
    <source>
        <dbReference type="SAM" id="Phobius"/>
    </source>
</evidence>
<sequence>MSFSATPSGTMSGQPDSFRSSLLAMLGISLVMLLSSLEQTIVGNALPSIVSDLQGFSLYAWVATGYLLANMVAIPITGRLGDYFGRKPFVLASTVVFTLGSVWCGLSTSMLELVVARGLQGIGGGMVIGSAFACIPELFPDTRRRLRWQIILSMISSVANALGPVLGGYLSSHYGWRYVFYLNVPLGGVALFFAWRFLPAFAPPTSGPPQVDWPGAVLVATSLISLQLLVEHLPLGNHGLSLLLMLLLLVSAAGLLRRERRAADPLLPGALFTHPALQKLYWLALLAGGAMFSLLIYLPLLFQGGYGFSPADAGVLITPLALCMTLGAIVNGRIVTRLSNPALMPFIGFSLLLLASLGYALVGARAGFATLLTLTIMAGCGLGFTMINLTLFTQALARREHIGIATALQKSLRLVGALIATAVVGAMVKGCYHFSLLRLFRARGLSAHAGAYLDPQVLMQTHAGEALAQWLPLARLALMQAVSLSLLLVVALAAAALMILQRLPAIELNPHGADAPQAPPRA</sequence>
<dbReference type="Gene3D" id="1.20.1250.20">
    <property type="entry name" value="MFS general substrate transporter like domains"/>
    <property type="match status" value="1"/>
</dbReference>
<proteinExistence type="predicted"/>
<dbReference type="GO" id="GO:0022857">
    <property type="term" value="F:transmembrane transporter activity"/>
    <property type="evidence" value="ECO:0007669"/>
    <property type="project" value="InterPro"/>
</dbReference>
<feature type="transmembrane region" description="Helical" evidence="5">
    <location>
        <begin position="122"/>
        <end position="139"/>
    </location>
</feature>
<dbReference type="HOGENOM" id="CLU_000960_2_5_6"/>
<organism evidence="7 8">
    <name type="scientific">Sodalis praecaptivus</name>
    <dbReference type="NCBI Taxonomy" id="1239307"/>
    <lineage>
        <taxon>Bacteria</taxon>
        <taxon>Pseudomonadati</taxon>
        <taxon>Pseudomonadota</taxon>
        <taxon>Gammaproteobacteria</taxon>
        <taxon>Enterobacterales</taxon>
        <taxon>Bruguierivoracaceae</taxon>
        <taxon>Sodalis</taxon>
    </lineage>
</organism>
<protein>
    <submittedName>
        <fullName evidence="7">Multidrug resistance protein B</fullName>
    </submittedName>
</protein>
<feature type="transmembrane region" description="Helical" evidence="5">
    <location>
        <begin position="21"/>
        <end position="38"/>
    </location>
</feature>
<feature type="transmembrane region" description="Helical" evidence="5">
    <location>
        <begin position="280"/>
        <end position="301"/>
    </location>
</feature>
<dbReference type="InterPro" id="IPR011701">
    <property type="entry name" value="MFS"/>
</dbReference>
<evidence type="ECO:0000256" key="1">
    <source>
        <dbReference type="ARBA" id="ARBA00004141"/>
    </source>
</evidence>
<keyword evidence="3 5" id="KW-1133">Transmembrane helix</keyword>
<dbReference type="RefSeq" id="WP_051440134.1">
    <property type="nucleotide sequence ID" value="NZ_CP006569.1"/>
</dbReference>
<evidence type="ECO:0000259" key="6">
    <source>
        <dbReference type="PROSITE" id="PS50850"/>
    </source>
</evidence>
<feature type="domain" description="Major facilitator superfamily (MFS) profile" evidence="6">
    <location>
        <begin position="24"/>
        <end position="462"/>
    </location>
</feature>
<accession>W0HWN3</accession>
<feature type="transmembrane region" description="Helical" evidence="5">
    <location>
        <begin position="368"/>
        <end position="391"/>
    </location>
</feature>
<evidence type="ECO:0000256" key="4">
    <source>
        <dbReference type="ARBA" id="ARBA00023136"/>
    </source>
</evidence>
<feature type="transmembrane region" description="Helical" evidence="5">
    <location>
        <begin position="178"/>
        <end position="198"/>
    </location>
</feature>
<dbReference type="GO" id="GO:0005886">
    <property type="term" value="C:plasma membrane"/>
    <property type="evidence" value="ECO:0007669"/>
    <property type="project" value="TreeGrafter"/>
</dbReference>
<evidence type="ECO:0000313" key="7">
    <source>
        <dbReference type="EMBL" id="AHF76610.1"/>
    </source>
</evidence>
<dbReference type="SUPFAM" id="SSF103473">
    <property type="entry name" value="MFS general substrate transporter"/>
    <property type="match status" value="1"/>
</dbReference>
<evidence type="ECO:0000256" key="2">
    <source>
        <dbReference type="ARBA" id="ARBA00022692"/>
    </source>
</evidence>
<dbReference type="KEGG" id="sod:Sant_1552"/>
<feature type="transmembrane region" description="Helical" evidence="5">
    <location>
        <begin position="313"/>
        <end position="330"/>
    </location>
</feature>
<keyword evidence="8" id="KW-1185">Reference proteome</keyword>
<reference evidence="7 8" key="1">
    <citation type="journal article" date="2014" name="Genome Biol. Evol.">
        <title>Genome degeneration and adaptation in a nascent stage of symbiosis.</title>
        <authorList>
            <person name="Oakeson K.F."/>
            <person name="Gil R."/>
            <person name="Clayton A.L."/>
            <person name="Dunn D.M."/>
            <person name="von Niederhausern A.C."/>
            <person name="Hamil C."/>
            <person name="Aoyagi A."/>
            <person name="Duval B."/>
            <person name="Baca A."/>
            <person name="Silva F.J."/>
            <person name="Vallier A."/>
            <person name="Jackson D.G."/>
            <person name="Latorre A."/>
            <person name="Weiss R.B."/>
            <person name="Heddi A."/>
            <person name="Moya A."/>
            <person name="Dale C."/>
        </authorList>
    </citation>
    <scope>NUCLEOTIDE SEQUENCE [LARGE SCALE GENOMIC DNA]</scope>
    <source>
        <strain evidence="7 8">HS1</strain>
    </source>
</reference>
<dbReference type="AlphaFoldDB" id="W0HWN3"/>
<dbReference type="Pfam" id="PF07690">
    <property type="entry name" value="MFS_1"/>
    <property type="match status" value="1"/>
</dbReference>
<feature type="transmembrane region" description="Helical" evidence="5">
    <location>
        <begin position="342"/>
        <end position="362"/>
    </location>
</feature>
<name>W0HWN3_9GAMM</name>
<dbReference type="PANTHER" id="PTHR23501:SF197">
    <property type="entry name" value="COMD"/>
    <property type="match status" value="1"/>
</dbReference>
<dbReference type="InterPro" id="IPR036259">
    <property type="entry name" value="MFS_trans_sf"/>
</dbReference>
<dbReference type="PATRIC" id="fig|1239307.3.peg.1686"/>
<dbReference type="PROSITE" id="PS50850">
    <property type="entry name" value="MFS"/>
    <property type="match status" value="1"/>
</dbReference>
<keyword evidence="2 5" id="KW-0812">Transmembrane</keyword>
<feature type="transmembrane region" description="Helical" evidence="5">
    <location>
        <begin position="477"/>
        <end position="500"/>
    </location>
</feature>
<gene>
    <name evidence="7" type="ORF">Sant_1552</name>
</gene>
<comment type="subcellular location">
    <subcellularLocation>
        <location evidence="1">Membrane</location>
        <topology evidence="1">Multi-pass membrane protein</topology>
    </subcellularLocation>
</comment>
<evidence type="ECO:0000313" key="8">
    <source>
        <dbReference type="Proteomes" id="UP000019028"/>
    </source>
</evidence>
<feature type="transmembrane region" description="Helical" evidence="5">
    <location>
        <begin position="89"/>
        <end position="110"/>
    </location>
</feature>
<dbReference type="EMBL" id="CP006569">
    <property type="protein sequence ID" value="AHF76610.1"/>
    <property type="molecule type" value="Genomic_DNA"/>
</dbReference>
<evidence type="ECO:0000256" key="3">
    <source>
        <dbReference type="ARBA" id="ARBA00022989"/>
    </source>
</evidence>
<feature type="transmembrane region" description="Helical" evidence="5">
    <location>
        <begin position="151"/>
        <end position="172"/>
    </location>
</feature>
<dbReference type="PANTHER" id="PTHR23501">
    <property type="entry name" value="MAJOR FACILITATOR SUPERFAMILY"/>
    <property type="match status" value="1"/>
</dbReference>
<feature type="transmembrane region" description="Helical" evidence="5">
    <location>
        <begin position="412"/>
        <end position="435"/>
    </location>
</feature>
<keyword evidence="4 5" id="KW-0472">Membrane</keyword>
<dbReference type="Proteomes" id="UP000019028">
    <property type="component" value="Chromosome"/>
</dbReference>
<dbReference type="InterPro" id="IPR020846">
    <property type="entry name" value="MFS_dom"/>
</dbReference>